<comment type="caution">
    <text evidence="1">The sequence shown here is derived from an EMBL/GenBank/DDBJ whole genome shotgun (WGS) entry which is preliminary data.</text>
</comment>
<dbReference type="RefSeq" id="WP_229642278.1">
    <property type="nucleotide sequence ID" value="NZ_JADWDC010000071.1"/>
</dbReference>
<dbReference type="Proteomes" id="UP000729733">
    <property type="component" value="Unassembled WGS sequence"/>
</dbReference>
<evidence type="ECO:0000313" key="2">
    <source>
        <dbReference type="Proteomes" id="UP000729733"/>
    </source>
</evidence>
<gene>
    <name evidence="1" type="ORF">I4641_19615</name>
</gene>
<keyword evidence="2" id="KW-1185">Reference proteome</keyword>
<proteinExistence type="predicted"/>
<dbReference type="AlphaFoldDB" id="A0A964BWV5"/>
<evidence type="ECO:0000313" key="1">
    <source>
        <dbReference type="EMBL" id="MCC0179177.1"/>
    </source>
</evidence>
<name>A0A964BWV5_9CYAN</name>
<accession>A0A964BWV5</accession>
<sequence length="214" mass="24224">MKLKSLLAIVSFSAIGGSLAVGIALSISVPSVAEIVKDSQIKLETTNIQNKDYRNKQSTPSMVGSWKSGVEDNENRYVDPQEIYMDIKSDGTTTYAFRREGKADGFANGPYQYTSVDSQSGILVEGDEDQGRTFETTIKWISNNEFILTLIKDSHASHRNGLQRRFIRIQEPVATILQQRAQQAANQQRYRNLQRSRDNYNDVKNSWGEFNRSF</sequence>
<dbReference type="EMBL" id="JADWDC010000071">
    <property type="protein sequence ID" value="MCC0179177.1"/>
    <property type="molecule type" value="Genomic_DNA"/>
</dbReference>
<reference evidence="1" key="1">
    <citation type="journal article" date="2021" name="Antonie Van Leeuwenhoek">
        <title>Draft genome and description of Waterburya agarophytonicola gen. nov. sp. nov. (Pleurocapsales, Cyanobacteria): a seaweed symbiont.</title>
        <authorList>
            <person name="Bonthond G."/>
            <person name="Shalygin S."/>
            <person name="Bayer T."/>
            <person name="Weinberger F."/>
        </authorList>
    </citation>
    <scope>NUCLEOTIDE SEQUENCE</scope>
    <source>
        <strain evidence="1">KI4</strain>
    </source>
</reference>
<protein>
    <submittedName>
        <fullName evidence="1">Uncharacterized protein</fullName>
    </submittedName>
</protein>
<organism evidence="1 2">
    <name type="scientific">Waterburya agarophytonicola KI4</name>
    <dbReference type="NCBI Taxonomy" id="2874699"/>
    <lineage>
        <taxon>Bacteria</taxon>
        <taxon>Bacillati</taxon>
        <taxon>Cyanobacteriota</taxon>
        <taxon>Cyanophyceae</taxon>
        <taxon>Pleurocapsales</taxon>
        <taxon>Hyellaceae</taxon>
        <taxon>Waterburya</taxon>
        <taxon>Waterburya agarophytonicola</taxon>
    </lineage>
</organism>